<dbReference type="EMBL" id="ACDY02000017">
    <property type="protein sequence ID" value="EEZ70843.1"/>
    <property type="molecule type" value="Genomic_DNA"/>
</dbReference>
<name>D0W5R0_NEICI</name>
<accession>D0W5R0</accession>
<sequence length="50" mass="5650">MVNRISNKMPSEDFQTAFYLKSSSWIYKALDIADKIYGVFPCLNAISDTG</sequence>
<dbReference type="AlphaFoldDB" id="D0W5R0"/>
<reference evidence="1" key="1">
    <citation type="submission" date="2009-10" db="EMBL/GenBank/DDBJ databases">
        <authorList>
            <person name="Weinstock G."/>
            <person name="Sodergren E."/>
            <person name="Clifton S."/>
            <person name="Fulton L."/>
            <person name="Fulton B."/>
            <person name="Courtney L."/>
            <person name="Fronick C."/>
            <person name="Harrison M."/>
            <person name="Strong C."/>
            <person name="Farmer C."/>
            <person name="Delahaunty K."/>
            <person name="Markovic C."/>
            <person name="Hall O."/>
            <person name="Minx P."/>
            <person name="Tomlinson C."/>
            <person name="Mitreva M."/>
            <person name="Nelson J."/>
            <person name="Hou S."/>
            <person name="Wollam A."/>
            <person name="Pepin K.H."/>
            <person name="Johnson M."/>
            <person name="Bhonagiri V."/>
            <person name="Nash W.E."/>
            <person name="Warren W."/>
            <person name="Chinwalla A."/>
            <person name="Mardis E.R."/>
            <person name="Wilson R.K."/>
        </authorList>
    </citation>
    <scope>NUCLEOTIDE SEQUENCE [LARGE SCALE GENOMIC DNA]</scope>
    <source>
        <strain evidence="1">ATCC 14685</strain>
    </source>
</reference>
<evidence type="ECO:0000313" key="1">
    <source>
        <dbReference type="EMBL" id="EEZ70843.1"/>
    </source>
</evidence>
<protein>
    <submittedName>
        <fullName evidence="1">Uncharacterized protein</fullName>
    </submittedName>
</protein>
<proteinExistence type="predicted"/>
<organism evidence="1">
    <name type="scientific">Neisseria cinerea ATCC 14685</name>
    <dbReference type="NCBI Taxonomy" id="546262"/>
    <lineage>
        <taxon>Bacteria</taxon>
        <taxon>Pseudomonadati</taxon>
        <taxon>Pseudomonadota</taxon>
        <taxon>Betaproteobacteria</taxon>
        <taxon>Neisseriales</taxon>
        <taxon>Neisseriaceae</taxon>
        <taxon>Neisseria</taxon>
    </lineage>
</organism>
<comment type="caution">
    <text evidence="1">The sequence shown here is derived from an EMBL/GenBank/DDBJ whole genome shotgun (WGS) entry which is preliminary data.</text>
</comment>
<dbReference type="STRING" id="546262.NEICINOT_05029"/>
<dbReference type="Proteomes" id="UP000003294">
    <property type="component" value="Unassembled WGS sequence"/>
</dbReference>
<gene>
    <name evidence="1" type="ORF">NEICINOT_05029</name>
</gene>